<organism evidence="1 2">
    <name type="scientific">Candidatus Electrothrix aarhusensis</name>
    <dbReference type="NCBI Taxonomy" id="1859131"/>
    <lineage>
        <taxon>Bacteria</taxon>
        <taxon>Pseudomonadati</taxon>
        <taxon>Thermodesulfobacteriota</taxon>
        <taxon>Desulfobulbia</taxon>
        <taxon>Desulfobulbales</taxon>
        <taxon>Desulfobulbaceae</taxon>
        <taxon>Candidatus Electrothrix</taxon>
    </lineage>
</organism>
<evidence type="ECO:0000313" key="2">
    <source>
        <dbReference type="Proteomes" id="UP000287853"/>
    </source>
</evidence>
<protein>
    <submittedName>
        <fullName evidence="1">Uncharacterized protein</fullName>
    </submittedName>
</protein>
<dbReference type="AlphaFoldDB" id="A0A444IST9"/>
<evidence type="ECO:0000313" key="1">
    <source>
        <dbReference type="EMBL" id="RWX43968.1"/>
    </source>
</evidence>
<proteinExistence type="predicted"/>
<sequence>MTEIEFRLPKDDPTLEAAVAEFIQAEFQQTARFTPEPPPAGEHKGLAELAWQLVVIAATIEGSLQFAERAKRMERVKKLLAIIQVSGKPVYLKIRGKAVDLTRLSVDKVMDLLAEDKDDQGKLDN</sequence>
<dbReference type="Proteomes" id="UP000287853">
    <property type="component" value="Unassembled WGS sequence"/>
</dbReference>
<reference evidence="1 2" key="1">
    <citation type="submission" date="2017-01" db="EMBL/GenBank/DDBJ databases">
        <title>The cable genome- insights into the physiology and evolution of filamentous bacteria capable of sulfide oxidation via long distance electron transfer.</title>
        <authorList>
            <person name="Schreiber L."/>
            <person name="Bjerg J.T."/>
            <person name="Boggild A."/>
            <person name="Van De Vossenberg J."/>
            <person name="Meysman F."/>
            <person name="Nielsen L.P."/>
            <person name="Schramm A."/>
            <person name="Kjeldsen K.U."/>
        </authorList>
    </citation>
    <scope>NUCLEOTIDE SEQUENCE [LARGE SCALE GENOMIC DNA]</scope>
    <source>
        <strain evidence="1">MCF</strain>
    </source>
</reference>
<keyword evidence="2" id="KW-1185">Reference proteome</keyword>
<name>A0A444IST9_9BACT</name>
<gene>
    <name evidence="1" type="ORF">H206_03608</name>
</gene>
<dbReference type="EMBL" id="MTKO01000104">
    <property type="protein sequence ID" value="RWX43968.1"/>
    <property type="molecule type" value="Genomic_DNA"/>
</dbReference>
<accession>A0A444IST9</accession>
<comment type="caution">
    <text evidence="1">The sequence shown here is derived from an EMBL/GenBank/DDBJ whole genome shotgun (WGS) entry which is preliminary data.</text>
</comment>